<evidence type="ECO:0000256" key="3">
    <source>
        <dbReference type="ARBA" id="ARBA00005566"/>
    </source>
</evidence>
<dbReference type="PANTHER" id="PTHR46790">
    <property type="entry name" value="CENTROMERE PROTEIN N"/>
    <property type="match status" value="1"/>
</dbReference>
<dbReference type="Pfam" id="PF05238">
    <property type="entry name" value="CENP-N"/>
    <property type="match status" value="1"/>
</dbReference>
<organism evidence="8 9">
    <name type="scientific">Myodes glareolus</name>
    <name type="common">Bank vole</name>
    <name type="synonym">Clethrionomys glareolus</name>
    <dbReference type="NCBI Taxonomy" id="447135"/>
    <lineage>
        <taxon>Eukaryota</taxon>
        <taxon>Metazoa</taxon>
        <taxon>Chordata</taxon>
        <taxon>Craniata</taxon>
        <taxon>Vertebrata</taxon>
        <taxon>Euteleostomi</taxon>
        <taxon>Mammalia</taxon>
        <taxon>Eutheria</taxon>
        <taxon>Euarchontoglires</taxon>
        <taxon>Glires</taxon>
        <taxon>Rodentia</taxon>
        <taxon>Myomorpha</taxon>
        <taxon>Muroidea</taxon>
        <taxon>Cricetidae</taxon>
        <taxon>Arvicolinae</taxon>
        <taxon>Myodes</taxon>
    </lineage>
</organism>
<reference evidence="8 9" key="1">
    <citation type="journal article" date="2023" name="bioRxiv">
        <title>Conserved and derived expression patterns and positive selection on dental genes reveal complex evolutionary context of ever-growing rodent molars.</title>
        <authorList>
            <person name="Calamari Z.T."/>
            <person name="Song A."/>
            <person name="Cohen E."/>
            <person name="Akter M."/>
            <person name="Roy R.D."/>
            <person name="Hallikas O."/>
            <person name="Christensen M.M."/>
            <person name="Li P."/>
            <person name="Marangoni P."/>
            <person name="Jernvall J."/>
            <person name="Klein O.D."/>
        </authorList>
    </citation>
    <scope>NUCLEOTIDE SEQUENCE [LARGE SCALE GENOMIC DNA]</scope>
    <source>
        <strain evidence="8">V071</strain>
    </source>
</reference>
<feature type="non-terminal residue" evidence="8">
    <location>
        <position position="1"/>
    </location>
</feature>
<evidence type="ECO:0000256" key="6">
    <source>
        <dbReference type="ARBA" id="ARBA00023328"/>
    </source>
</evidence>
<feature type="region of interest" description="Disordered" evidence="7">
    <location>
        <begin position="38"/>
        <end position="57"/>
    </location>
</feature>
<name>A0AAW0JVB1_MYOGA</name>
<keyword evidence="6" id="KW-0137">Centromere</keyword>
<dbReference type="EMBL" id="JBBHLL010000018">
    <property type="protein sequence ID" value="KAK7830335.1"/>
    <property type="molecule type" value="Genomic_DNA"/>
</dbReference>
<evidence type="ECO:0000313" key="9">
    <source>
        <dbReference type="Proteomes" id="UP001488838"/>
    </source>
</evidence>
<feature type="region of interest" description="Disordered" evidence="7">
    <location>
        <begin position="66"/>
        <end position="107"/>
    </location>
</feature>
<keyword evidence="5" id="KW-0539">Nucleus</keyword>
<evidence type="ECO:0000256" key="7">
    <source>
        <dbReference type="SAM" id="MobiDB-lite"/>
    </source>
</evidence>
<dbReference type="GO" id="GO:0005654">
    <property type="term" value="C:nucleoplasm"/>
    <property type="evidence" value="ECO:0007669"/>
    <property type="project" value="TreeGrafter"/>
</dbReference>
<protein>
    <recommendedName>
        <fullName evidence="10">Centromere protein N</fullName>
    </recommendedName>
</protein>
<keyword evidence="4" id="KW-0158">Chromosome</keyword>
<gene>
    <name evidence="8" type="ORF">U0070_018843</name>
</gene>
<keyword evidence="9" id="KW-1185">Reference proteome</keyword>
<feature type="region of interest" description="Disordered" evidence="7">
    <location>
        <begin position="1"/>
        <end position="24"/>
    </location>
</feature>
<feature type="region of interest" description="Disordered" evidence="7">
    <location>
        <begin position="518"/>
        <end position="554"/>
    </location>
</feature>
<evidence type="ECO:0000256" key="4">
    <source>
        <dbReference type="ARBA" id="ARBA00022454"/>
    </source>
</evidence>
<comment type="similarity">
    <text evidence="3">Belongs to the CENP-N/CHL4 family.</text>
</comment>
<proteinExistence type="inferred from homology"/>
<evidence type="ECO:0000313" key="8">
    <source>
        <dbReference type="EMBL" id="KAK7830335.1"/>
    </source>
</evidence>
<accession>A0AAW0JVB1</accession>
<dbReference type="AlphaFoldDB" id="A0AAW0JVB1"/>
<evidence type="ECO:0000256" key="1">
    <source>
        <dbReference type="ARBA" id="ARBA00004123"/>
    </source>
</evidence>
<dbReference type="GO" id="GO:0000775">
    <property type="term" value="C:chromosome, centromeric region"/>
    <property type="evidence" value="ECO:0007669"/>
    <property type="project" value="UniProtKB-SubCell"/>
</dbReference>
<comment type="caution">
    <text evidence="8">The sequence shown here is derived from an EMBL/GenBank/DDBJ whole genome shotgun (WGS) entry which is preliminary data.</text>
</comment>
<dbReference type="Proteomes" id="UP001488838">
    <property type="component" value="Unassembled WGS sequence"/>
</dbReference>
<dbReference type="GO" id="GO:0007059">
    <property type="term" value="P:chromosome segregation"/>
    <property type="evidence" value="ECO:0007669"/>
    <property type="project" value="InterPro"/>
</dbReference>
<dbReference type="GO" id="GO:0034080">
    <property type="term" value="P:CENP-A containing chromatin assembly"/>
    <property type="evidence" value="ECO:0007669"/>
    <property type="project" value="InterPro"/>
</dbReference>
<feature type="compositionally biased region" description="Polar residues" evidence="7">
    <location>
        <begin position="80"/>
        <end position="93"/>
    </location>
</feature>
<evidence type="ECO:0008006" key="10">
    <source>
        <dbReference type="Google" id="ProtNLM"/>
    </source>
</evidence>
<comment type="subcellular location">
    <subcellularLocation>
        <location evidence="2">Chromosome</location>
        <location evidence="2">Centromere</location>
    </subcellularLocation>
    <subcellularLocation>
        <location evidence="1">Nucleus</location>
    </subcellularLocation>
</comment>
<evidence type="ECO:0000256" key="5">
    <source>
        <dbReference type="ARBA" id="ARBA00023242"/>
    </source>
</evidence>
<dbReference type="InterPro" id="IPR007902">
    <property type="entry name" value="Chl4/mis15/CENP-N"/>
</dbReference>
<evidence type="ECO:0000256" key="2">
    <source>
        <dbReference type="ARBA" id="ARBA00004584"/>
    </source>
</evidence>
<dbReference type="PANTHER" id="PTHR46790:SF1">
    <property type="entry name" value="CENTROMERE PROTEIN N"/>
    <property type="match status" value="1"/>
</dbReference>
<sequence length="554" mass="61462">SDAGDLTRFPYGAPTTTSHPPIHREQCGGLVRWAGPEQPLAASKAPRREGLQTRRAVWTGQVGFNDARWAPEGGERTKGASPQSSTGAVSRRSTAAEPWPEPSPPGVGRDFTCRLGSALRPTALSAGRWLCFETWARSIRARKMDENIAEFLRRSILKIPLHAIKTILKTWDFLSEDQLETINLRQRKESLTQEIILLCEGKNANLDDMALLDIVYTQVHRHKKLWDVFQMSKEPGEDVDLFDMKQFQTSFKKILQRALKNVAVNFRVDQKNAVWIRVAWGTQHSQPNQYKPTFVVYYPQTPYVFISTCPLKSTVPLLHQALKVASKHHQIVHLNLRSRHLDSLKAIVFREYNQTFDSHNTTVPLQEGSFGLDMNLDSNIILENTEEKERIQRVTQDTFGAYPQPQLEFAQYKLETRFKSDISGGILADRKEPLRCLIKFSSPHLLEALKSLAPAGIADAPLSPLLTSALRLRQFCLCFPSYVVAVAAAGAGTERGAWRPCGSHGGHGGGGGCVRSSGPGCPGHADEHAGSRRRRLGPVEAVGVAASRQPTATG</sequence>
<dbReference type="InterPro" id="IPR052011">
    <property type="entry name" value="CENP-NAC/CAD_complex"/>
</dbReference>